<dbReference type="Proteomes" id="UP000824260">
    <property type="component" value="Unassembled WGS sequence"/>
</dbReference>
<name>A0A9D0ZKX0_9FIRM</name>
<evidence type="ECO:0000313" key="3">
    <source>
        <dbReference type="Proteomes" id="UP000824260"/>
    </source>
</evidence>
<feature type="domain" description="Transposase DDE" evidence="1">
    <location>
        <begin position="36"/>
        <end position="85"/>
    </location>
</feature>
<sequence>MLWGEYEPKGDGAACVVGCGRQGRCLYENVSGKRIVYGWRKRTVERSFAEAKENHGLRYAHMLGIANMREQCFLTAAVQNIERLVASLQLLFLYFPPSFLNLGLCQ</sequence>
<reference evidence="2" key="1">
    <citation type="submission" date="2020-10" db="EMBL/GenBank/DDBJ databases">
        <authorList>
            <person name="Gilroy R."/>
        </authorList>
    </citation>
    <scope>NUCLEOTIDE SEQUENCE</scope>
    <source>
        <strain evidence="2">ChiSjej6B24-2974</strain>
    </source>
</reference>
<evidence type="ECO:0000259" key="1">
    <source>
        <dbReference type="Pfam" id="PF13751"/>
    </source>
</evidence>
<organism evidence="2 3">
    <name type="scientific">Candidatus Pullichristensenella stercorigallinarum</name>
    <dbReference type="NCBI Taxonomy" id="2840909"/>
    <lineage>
        <taxon>Bacteria</taxon>
        <taxon>Bacillati</taxon>
        <taxon>Bacillota</taxon>
        <taxon>Clostridia</taxon>
        <taxon>Candidatus Pullichristensenella</taxon>
    </lineage>
</organism>
<dbReference type="AlphaFoldDB" id="A0A9D0ZKX0"/>
<accession>A0A9D0ZKX0</accession>
<gene>
    <name evidence="2" type="ORF">IAA52_04985</name>
</gene>
<reference evidence="2" key="2">
    <citation type="journal article" date="2021" name="PeerJ">
        <title>Extensive microbial diversity within the chicken gut microbiome revealed by metagenomics and culture.</title>
        <authorList>
            <person name="Gilroy R."/>
            <person name="Ravi A."/>
            <person name="Getino M."/>
            <person name="Pursley I."/>
            <person name="Horton D.L."/>
            <person name="Alikhan N.F."/>
            <person name="Baker D."/>
            <person name="Gharbi K."/>
            <person name="Hall N."/>
            <person name="Watson M."/>
            <person name="Adriaenssens E.M."/>
            <person name="Foster-Nyarko E."/>
            <person name="Jarju S."/>
            <person name="Secka A."/>
            <person name="Antonio M."/>
            <person name="Oren A."/>
            <person name="Chaudhuri R.R."/>
            <person name="La Ragione R."/>
            <person name="Hildebrand F."/>
            <person name="Pallen M.J."/>
        </authorList>
    </citation>
    <scope>NUCLEOTIDE SEQUENCE</scope>
    <source>
        <strain evidence="2">ChiSjej6B24-2974</strain>
    </source>
</reference>
<dbReference type="EMBL" id="DVFZ01000049">
    <property type="protein sequence ID" value="HIQ82437.1"/>
    <property type="molecule type" value="Genomic_DNA"/>
</dbReference>
<comment type="caution">
    <text evidence="2">The sequence shown here is derived from an EMBL/GenBank/DDBJ whole genome shotgun (WGS) entry which is preliminary data.</text>
</comment>
<dbReference type="Pfam" id="PF13751">
    <property type="entry name" value="DDE_Tnp_1_6"/>
    <property type="match status" value="1"/>
</dbReference>
<dbReference type="InterPro" id="IPR025668">
    <property type="entry name" value="Tnp_DDE_dom"/>
</dbReference>
<evidence type="ECO:0000313" key="2">
    <source>
        <dbReference type="EMBL" id="HIQ82437.1"/>
    </source>
</evidence>
<proteinExistence type="predicted"/>
<protein>
    <submittedName>
        <fullName evidence="2">Transposase</fullName>
    </submittedName>
</protein>